<evidence type="ECO:0000313" key="2">
    <source>
        <dbReference type="Proteomes" id="UP000178065"/>
    </source>
</evidence>
<dbReference type="AlphaFoldDB" id="A0A1G2QWS1"/>
<name>A0A1G2QWS1_9BACT</name>
<dbReference type="Proteomes" id="UP000178065">
    <property type="component" value="Unassembled WGS sequence"/>
</dbReference>
<accession>A0A1G2QWS1</accession>
<gene>
    <name evidence="1" type="ORF">A2672_00700</name>
</gene>
<comment type="caution">
    <text evidence="1">The sequence shown here is derived from an EMBL/GenBank/DDBJ whole genome shotgun (WGS) entry which is preliminary data.</text>
</comment>
<reference evidence="1 2" key="1">
    <citation type="journal article" date="2016" name="Nat. Commun.">
        <title>Thousands of microbial genomes shed light on interconnected biogeochemical processes in an aquifer system.</title>
        <authorList>
            <person name="Anantharaman K."/>
            <person name="Brown C.T."/>
            <person name="Hug L.A."/>
            <person name="Sharon I."/>
            <person name="Castelle C.J."/>
            <person name="Probst A.J."/>
            <person name="Thomas B.C."/>
            <person name="Singh A."/>
            <person name="Wilkins M.J."/>
            <person name="Karaoz U."/>
            <person name="Brodie E.L."/>
            <person name="Williams K.H."/>
            <person name="Hubbard S.S."/>
            <person name="Banfield J.F."/>
        </authorList>
    </citation>
    <scope>NUCLEOTIDE SEQUENCE [LARGE SCALE GENOMIC DNA]</scope>
</reference>
<organism evidence="1 2">
    <name type="scientific">Candidatus Wildermuthbacteria bacterium RIFCSPHIGHO2_01_FULL_49_22b</name>
    <dbReference type="NCBI Taxonomy" id="1802448"/>
    <lineage>
        <taxon>Bacteria</taxon>
        <taxon>Candidatus Wildermuthiibacteriota</taxon>
    </lineage>
</organism>
<proteinExistence type="predicted"/>
<protein>
    <submittedName>
        <fullName evidence="1">Uncharacterized protein</fullName>
    </submittedName>
</protein>
<dbReference type="EMBL" id="MHTT01000022">
    <property type="protein sequence ID" value="OHA65064.1"/>
    <property type="molecule type" value="Genomic_DNA"/>
</dbReference>
<evidence type="ECO:0000313" key="1">
    <source>
        <dbReference type="EMBL" id="OHA65064.1"/>
    </source>
</evidence>
<dbReference type="STRING" id="1802448.A2672_00700"/>
<sequence>MRYRAEAWIERGRGSKYWSICLDEPCDAKALARVRKALAGAITVLHDAGFVLYWVFEGEELEVARESGFQLHIGSPERP</sequence>